<dbReference type="EMBL" id="VIGC01000058">
    <property type="protein sequence ID" value="TQE93022.1"/>
    <property type="molecule type" value="Genomic_DNA"/>
</dbReference>
<evidence type="ECO:0000313" key="2">
    <source>
        <dbReference type="EMBL" id="TQE93022.1"/>
    </source>
</evidence>
<dbReference type="AlphaFoldDB" id="A0A540V8F6"/>
<dbReference type="CDD" id="cd04186">
    <property type="entry name" value="GT_2_like_c"/>
    <property type="match status" value="1"/>
</dbReference>
<evidence type="ECO:0000259" key="1">
    <source>
        <dbReference type="Pfam" id="PF00535"/>
    </source>
</evidence>
<protein>
    <submittedName>
        <fullName evidence="2">Glycosyltransferase family 2 protein</fullName>
    </submittedName>
</protein>
<proteinExistence type="predicted"/>
<dbReference type="RefSeq" id="WP_141612574.1">
    <property type="nucleotide sequence ID" value="NZ_VIGC02000058.1"/>
</dbReference>
<dbReference type="InterPro" id="IPR001173">
    <property type="entry name" value="Glyco_trans_2-like"/>
</dbReference>
<dbReference type="Proteomes" id="UP000317371">
    <property type="component" value="Unassembled WGS sequence"/>
</dbReference>
<dbReference type="GO" id="GO:0016740">
    <property type="term" value="F:transferase activity"/>
    <property type="evidence" value="ECO:0007669"/>
    <property type="project" value="UniProtKB-KW"/>
</dbReference>
<dbReference type="InterPro" id="IPR029044">
    <property type="entry name" value="Nucleotide-diphossugar_trans"/>
</dbReference>
<reference evidence="2 3" key="1">
    <citation type="submission" date="2019-06" db="EMBL/GenBank/DDBJ databases">
        <title>Genome sequence of Litorilinea aerophila BAA-2444.</title>
        <authorList>
            <person name="Maclea K.S."/>
            <person name="Maurais E.G."/>
            <person name="Iannazzi L.C."/>
        </authorList>
    </citation>
    <scope>NUCLEOTIDE SEQUENCE [LARGE SCALE GENOMIC DNA]</scope>
    <source>
        <strain evidence="2 3">ATCC BAA-2444</strain>
    </source>
</reference>
<dbReference type="PANTHER" id="PTHR43179">
    <property type="entry name" value="RHAMNOSYLTRANSFERASE WBBL"/>
    <property type="match status" value="1"/>
</dbReference>
<gene>
    <name evidence="2" type="ORF">FKZ61_23245</name>
</gene>
<dbReference type="SUPFAM" id="SSF53448">
    <property type="entry name" value="Nucleotide-diphospho-sugar transferases"/>
    <property type="match status" value="1"/>
</dbReference>
<dbReference type="Pfam" id="PF13641">
    <property type="entry name" value="Glyco_tranf_2_3"/>
    <property type="match status" value="1"/>
</dbReference>
<comment type="caution">
    <text evidence="2">The sequence shown here is derived from an EMBL/GenBank/DDBJ whole genome shotgun (WGS) entry which is preliminary data.</text>
</comment>
<keyword evidence="2" id="KW-0808">Transferase</keyword>
<organism evidence="2 3">
    <name type="scientific">Litorilinea aerophila</name>
    <dbReference type="NCBI Taxonomy" id="1204385"/>
    <lineage>
        <taxon>Bacteria</taxon>
        <taxon>Bacillati</taxon>
        <taxon>Chloroflexota</taxon>
        <taxon>Caldilineae</taxon>
        <taxon>Caldilineales</taxon>
        <taxon>Caldilineaceae</taxon>
        <taxon>Litorilinea</taxon>
    </lineage>
</organism>
<sequence length="356" mass="40562">MSATCDLSIIIVTWNVWDLLRACLLSIERCSRPVPGGHGESQGGKDGGSLREFGPPGRPHRLEVIVVDNASSDATAELLPARFPWVRLIANPENLGFTRGNNRGYACSRGRFVYFLNPDTELLCSGLAGDGLWQLFQAVAANETVGLAGPRLHYADNSFQNNRRRFPTPLTGFFESTWLGRLWPGNPWVRRMHMADWPPTFSHDVDWVTGAAMLARREALEAIRPPDAAGPFDEGFFMYSEELDLCHRLKRQGWRVIYVPQARVIHYEGRSSEQVVAARHIHFNASKVRYYRKYFGPVWAELLRRYLLWEFRWQLMLEGLKFILGHRRPLRQARMAAYRQVLASGLRPSPVETSPG</sequence>
<accession>A0A540V8F6</accession>
<dbReference type="PANTHER" id="PTHR43179:SF7">
    <property type="entry name" value="RHAMNOSYLTRANSFERASE WBBL"/>
    <property type="match status" value="1"/>
</dbReference>
<keyword evidence="3" id="KW-1185">Reference proteome</keyword>
<name>A0A540V8F6_9CHLR</name>
<dbReference type="OrthoDB" id="9771846at2"/>
<evidence type="ECO:0000313" key="3">
    <source>
        <dbReference type="Proteomes" id="UP000317371"/>
    </source>
</evidence>
<dbReference type="Gene3D" id="3.90.550.10">
    <property type="entry name" value="Spore Coat Polysaccharide Biosynthesis Protein SpsA, Chain A"/>
    <property type="match status" value="1"/>
</dbReference>
<feature type="domain" description="Glycosyltransferase 2-like" evidence="1">
    <location>
        <begin position="61"/>
        <end position="181"/>
    </location>
</feature>
<dbReference type="Pfam" id="PF00535">
    <property type="entry name" value="Glycos_transf_2"/>
    <property type="match status" value="1"/>
</dbReference>
<dbReference type="InParanoid" id="A0A540V8F6"/>